<reference evidence="1" key="1">
    <citation type="submission" date="2020-01" db="EMBL/GenBank/DDBJ databases">
        <authorList>
            <person name="Meier V. D."/>
            <person name="Meier V D."/>
        </authorList>
    </citation>
    <scope>NUCLEOTIDE SEQUENCE</scope>
    <source>
        <strain evidence="1">HLG_WM_MAG_12</strain>
    </source>
</reference>
<proteinExistence type="predicted"/>
<feature type="non-terminal residue" evidence="1">
    <location>
        <position position="1"/>
    </location>
</feature>
<accession>A0A6S6SU16</accession>
<evidence type="ECO:0000313" key="1">
    <source>
        <dbReference type="EMBL" id="CAA6806785.1"/>
    </source>
</evidence>
<dbReference type="AlphaFoldDB" id="A0A6S6SU16"/>
<gene>
    <name evidence="1" type="ORF">HELGO_WM13658</name>
</gene>
<protein>
    <submittedName>
        <fullName evidence="1">Phospholipid/cholesterol/gamma-HCH transport system substrate-binding protein</fullName>
    </submittedName>
</protein>
<dbReference type="PANTHER" id="PTHR33371:SF4">
    <property type="entry name" value="INTERMEMBRANE PHOSPHOLIPID TRANSPORT SYSTEM BINDING PROTEIN MLAD"/>
    <property type="match status" value="1"/>
</dbReference>
<dbReference type="PANTHER" id="PTHR33371">
    <property type="entry name" value="INTERMEMBRANE PHOSPHOLIPID TRANSPORT SYSTEM BINDING PROTEIN MLAD-RELATED"/>
    <property type="match status" value="1"/>
</dbReference>
<dbReference type="EMBL" id="CACVAW010000023">
    <property type="protein sequence ID" value="CAA6806785.1"/>
    <property type="molecule type" value="Genomic_DNA"/>
</dbReference>
<name>A0A6S6SU16_9BACT</name>
<organism evidence="1">
    <name type="scientific">uncultured Campylobacterales bacterium</name>
    <dbReference type="NCBI Taxonomy" id="352960"/>
    <lineage>
        <taxon>Bacteria</taxon>
        <taxon>Pseudomonadati</taxon>
        <taxon>Campylobacterota</taxon>
        <taxon>Epsilonproteobacteria</taxon>
        <taxon>Campylobacterales</taxon>
        <taxon>environmental samples</taxon>
    </lineage>
</organism>
<dbReference type="InterPro" id="IPR052336">
    <property type="entry name" value="MlaD_Phospholipid_Transporter"/>
</dbReference>
<sequence>LKNNKVQLDLFIFKSVKIPIDSTLTFSQDSLLGGKSILITLGSSSTMLKLNEVISSNITSTSLSDIGSSVSSAANEFRTLISKFNNLVDEDLLTSLDNTIKNIENISSNLNSVLDETKLNAILDNINNLALNASNSAKSFGDMSGEFKLTASTINKDLPSLLKELKLTIKNFKQTSASLNENIPQIASNLNEILEENKVPLNNTITAAGDFFSTGKKTLSVVDGYIEKLNQTKLEVSLESHYMAQDKFNESSFAVNFITNPTKSYMFEVTSTDDYSEEDTNGNLIEPDIHDEGKFLISAQMAKRYKDYRLRAGLIKSTGGLGIDYYSFNDKLQSSIQAYDFNSQNDLRSKRLTLDLGVRYEIAEYIDAYAGIRNAINSNRNAYIGLGIRFIDDDLKTLLGSAGGLGSLAK</sequence>